<proteinExistence type="predicted"/>
<dbReference type="Pfam" id="PF01828">
    <property type="entry name" value="Peptidase_A4"/>
    <property type="match status" value="1"/>
</dbReference>
<organism evidence="2 3">
    <name type="scientific">Mycena chlorophos</name>
    <name type="common">Agaric fungus</name>
    <name type="synonym">Agaricus chlorophos</name>
    <dbReference type="NCBI Taxonomy" id="658473"/>
    <lineage>
        <taxon>Eukaryota</taxon>
        <taxon>Fungi</taxon>
        <taxon>Dikarya</taxon>
        <taxon>Basidiomycota</taxon>
        <taxon>Agaricomycotina</taxon>
        <taxon>Agaricomycetes</taxon>
        <taxon>Agaricomycetidae</taxon>
        <taxon>Agaricales</taxon>
        <taxon>Marasmiineae</taxon>
        <taxon>Mycenaceae</taxon>
        <taxon>Mycena</taxon>
    </lineage>
</organism>
<dbReference type="Proteomes" id="UP000815677">
    <property type="component" value="Unassembled WGS sequence"/>
</dbReference>
<sequence length="395" mass="41655">MSSDISGVSLTFTLRRCVLACPQSSSRGTYSITAFEEASAEWTRNRSSLHSSTLGARRRRCGFFFLSVQLAWFMHNKGFLETFLVPRGPGQGMRGGSLSVLFGPRPNAPPNALLQPAAVHSALLPNMLFTASLFTALLASTASAAPKPTSIEDRVLSRQSGPRLPLTDSVVESGTHKSTNESHTVTYSNNWAGAVFESPPNTYRSVTGTFVVPTPQVPAGGAANGTYSGSIWVGIDGATCDSAILQTGIDFTINNGQVSYDAWYEYYPAYAYDFSGISISAGNTIKLTVSAVGNNAGTVSIRNLSTGQLVSRPLVSTAHLCLQNAEWIVEDYQAGGSLVPFASFSPAVTFTNAVATLKNGRTTGPAGSVLVDIKQSDQILTTVSTGAGSVTVTHT</sequence>
<gene>
    <name evidence="2" type="ORF">MCHLO_04591</name>
</gene>
<dbReference type="SUPFAM" id="SSF49899">
    <property type="entry name" value="Concanavalin A-like lectins/glucanases"/>
    <property type="match status" value="1"/>
</dbReference>
<evidence type="ECO:0000313" key="3">
    <source>
        <dbReference type="Proteomes" id="UP000815677"/>
    </source>
</evidence>
<dbReference type="InterPro" id="IPR013320">
    <property type="entry name" value="ConA-like_dom_sf"/>
</dbReference>
<evidence type="ECO:0000313" key="2">
    <source>
        <dbReference type="EMBL" id="GAT47110.1"/>
    </source>
</evidence>
<dbReference type="PANTHER" id="PTHR37536">
    <property type="entry name" value="PUTATIVE (AFU_ORTHOLOGUE AFUA_3G02970)-RELATED"/>
    <property type="match status" value="1"/>
</dbReference>
<reference evidence="2" key="1">
    <citation type="submission" date="2014-09" db="EMBL/GenBank/DDBJ databases">
        <title>Genome sequence of the luminous mushroom Mycena chlorophos for searching fungal bioluminescence genes.</title>
        <authorList>
            <person name="Tanaka Y."/>
            <person name="Kasuga D."/>
            <person name="Oba Y."/>
            <person name="Hase S."/>
            <person name="Sato K."/>
            <person name="Oba Y."/>
            <person name="Sakakibara Y."/>
        </authorList>
    </citation>
    <scope>NUCLEOTIDE SEQUENCE</scope>
</reference>
<accession>A0ABQ0L7J9</accession>
<dbReference type="Gene3D" id="2.60.120.700">
    <property type="entry name" value="Peptidase G1"/>
    <property type="match status" value="1"/>
</dbReference>
<dbReference type="InterPro" id="IPR038656">
    <property type="entry name" value="Peptidase_G1_sf"/>
</dbReference>
<name>A0ABQ0L7J9_MYCCL</name>
<dbReference type="PANTHER" id="PTHR37536:SF1">
    <property type="entry name" value="ASPERGILLOPEPSIN, PUTAITVE (AFU_ORTHOLOGUE AFUA_7G01200)"/>
    <property type="match status" value="1"/>
</dbReference>
<dbReference type="InterPro" id="IPR000250">
    <property type="entry name" value="Peptidase_G1"/>
</dbReference>
<feature type="region of interest" description="Disordered" evidence="1">
    <location>
        <begin position="149"/>
        <end position="182"/>
    </location>
</feature>
<keyword evidence="3" id="KW-1185">Reference proteome</keyword>
<protein>
    <submittedName>
        <fullName evidence="2">Uncharacterized protein</fullName>
    </submittedName>
</protein>
<dbReference type="PRINTS" id="PR00977">
    <property type="entry name" value="SCYTLDPTASE"/>
</dbReference>
<dbReference type="EMBL" id="DF843160">
    <property type="protein sequence ID" value="GAT47110.1"/>
    <property type="molecule type" value="Genomic_DNA"/>
</dbReference>
<evidence type="ECO:0000256" key="1">
    <source>
        <dbReference type="SAM" id="MobiDB-lite"/>
    </source>
</evidence>
<dbReference type="CDD" id="cd13426">
    <property type="entry name" value="Peptidase_G1"/>
    <property type="match status" value="1"/>
</dbReference>